<evidence type="ECO:0000256" key="2">
    <source>
        <dbReference type="SAM" id="MobiDB-lite"/>
    </source>
</evidence>
<feature type="compositionally biased region" description="Basic and acidic residues" evidence="2">
    <location>
        <begin position="62"/>
        <end position="76"/>
    </location>
</feature>
<proteinExistence type="predicted"/>
<dbReference type="AlphaFoldDB" id="A0AAV7FDB7"/>
<evidence type="ECO:0000256" key="1">
    <source>
        <dbReference type="PROSITE-ProRule" id="PRU00042"/>
    </source>
</evidence>
<evidence type="ECO:0000259" key="3">
    <source>
        <dbReference type="PROSITE" id="PS50157"/>
    </source>
</evidence>
<feature type="region of interest" description="Disordered" evidence="2">
    <location>
        <begin position="1"/>
        <end position="138"/>
    </location>
</feature>
<keyword evidence="1" id="KW-0862">Zinc</keyword>
<reference evidence="4 5" key="1">
    <citation type="submission" date="2021-07" db="EMBL/GenBank/DDBJ databases">
        <title>The Aristolochia fimbriata genome: insights into angiosperm evolution, floral development and chemical biosynthesis.</title>
        <authorList>
            <person name="Jiao Y."/>
        </authorList>
    </citation>
    <scope>NUCLEOTIDE SEQUENCE [LARGE SCALE GENOMIC DNA]</scope>
    <source>
        <strain evidence="4">IBCAS-2021</strain>
        <tissue evidence="4">Leaf</tissue>
    </source>
</reference>
<feature type="compositionally biased region" description="Acidic residues" evidence="2">
    <location>
        <begin position="38"/>
        <end position="61"/>
    </location>
</feature>
<dbReference type="PROSITE" id="PS00028">
    <property type="entry name" value="ZINC_FINGER_C2H2_1"/>
    <property type="match status" value="1"/>
</dbReference>
<dbReference type="PROSITE" id="PS50157">
    <property type="entry name" value="ZINC_FINGER_C2H2_2"/>
    <property type="match status" value="1"/>
</dbReference>
<organism evidence="4 5">
    <name type="scientific">Aristolochia fimbriata</name>
    <name type="common">White veined hardy Dutchman's pipe vine</name>
    <dbReference type="NCBI Taxonomy" id="158543"/>
    <lineage>
        <taxon>Eukaryota</taxon>
        <taxon>Viridiplantae</taxon>
        <taxon>Streptophyta</taxon>
        <taxon>Embryophyta</taxon>
        <taxon>Tracheophyta</taxon>
        <taxon>Spermatophyta</taxon>
        <taxon>Magnoliopsida</taxon>
        <taxon>Magnoliidae</taxon>
        <taxon>Piperales</taxon>
        <taxon>Aristolochiaceae</taxon>
        <taxon>Aristolochia</taxon>
    </lineage>
</organism>
<keyword evidence="5" id="KW-1185">Reference proteome</keyword>
<evidence type="ECO:0000313" key="5">
    <source>
        <dbReference type="Proteomes" id="UP000825729"/>
    </source>
</evidence>
<name>A0AAV7FDB7_ARIFI</name>
<keyword evidence="1" id="KW-0863">Zinc-finger</keyword>
<dbReference type="EMBL" id="JAINDJ010000002">
    <property type="protein sequence ID" value="KAG9459113.1"/>
    <property type="molecule type" value="Genomic_DNA"/>
</dbReference>
<dbReference type="InterPro" id="IPR013087">
    <property type="entry name" value="Znf_C2H2_type"/>
</dbReference>
<feature type="compositionally biased region" description="Basic and acidic residues" evidence="2">
    <location>
        <begin position="23"/>
        <end position="37"/>
    </location>
</feature>
<evidence type="ECO:0000313" key="4">
    <source>
        <dbReference type="EMBL" id="KAG9459113.1"/>
    </source>
</evidence>
<sequence>MDCVQLAGKPDAKTAKPAVAKAGETKSDSKPKAKAELDMVEAGESDEDDDDDEDDSSEDEKEATPKKVETGKKRANESAVKTPGPDKKAKLATQSGGDGKKGGHTATPHPNKAGAKTPANGGDKSKQTPKSGGQVACKSCSKTFNSDAALQSHTKAKHSAGK</sequence>
<dbReference type="GO" id="GO:0008270">
    <property type="term" value="F:zinc ion binding"/>
    <property type="evidence" value="ECO:0007669"/>
    <property type="project" value="UniProtKB-KW"/>
</dbReference>
<gene>
    <name evidence="4" type="ORF">H6P81_003621</name>
</gene>
<dbReference type="Proteomes" id="UP000825729">
    <property type="component" value="Unassembled WGS sequence"/>
</dbReference>
<keyword evidence="1" id="KW-0479">Metal-binding</keyword>
<protein>
    <recommendedName>
        <fullName evidence="3">C2H2-type domain-containing protein</fullName>
    </recommendedName>
</protein>
<feature type="domain" description="C2H2-type" evidence="3">
    <location>
        <begin position="135"/>
        <end position="162"/>
    </location>
</feature>
<comment type="caution">
    <text evidence="4">The sequence shown here is derived from an EMBL/GenBank/DDBJ whole genome shotgun (WGS) entry which is preliminary data.</text>
</comment>
<accession>A0AAV7FDB7</accession>